<evidence type="ECO:0000313" key="2">
    <source>
        <dbReference type="EMBL" id="KAJ4447028.1"/>
    </source>
</evidence>
<dbReference type="Proteomes" id="UP001148838">
    <property type="component" value="Unassembled WGS sequence"/>
</dbReference>
<evidence type="ECO:0000259" key="1">
    <source>
        <dbReference type="PROSITE" id="PS50878"/>
    </source>
</evidence>
<dbReference type="PROSITE" id="PS50878">
    <property type="entry name" value="RT_POL"/>
    <property type="match status" value="1"/>
</dbReference>
<gene>
    <name evidence="2" type="ORF">ANN_09016</name>
</gene>
<accession>A0ABQ8TK81</accession>
<name>A0ABQ8TK81_PERAM</name>
<evidence type="ECO:0000313" key="3">
    <source>
        <dbReference type="Proteomes" id="UP001148838"/>
    </source>
</evidence>
<dbReference type="EMBL" id="JAJSOF020000005">
    <property type="protein sequence ID" value="KAJ4447028.1"/>
    <property type="molecule type" value="Genomic_DNA"/>
</dbReference>
<protein>
    <recommendedName>
        <fullName evidence="1">Reverse transcriptase domain-containing protein</fullName>
    </recommendedName>
</protein>
<comment type="caution">
    <text evidence="2">The sequence shown here is derived from an EMBL/GenBank/DDBJ whole genome shotgun (WGS) entry which is preliminary data.</text>
</comment>
<feature type="domain" description="Reverse transcriptase" evidence="1">
    <location>
        <begin position="1"/>
        <end position="91"/>
    </location>
</feature>
<reference evidence="2 3" key="1">
    <citation type="journal article" date="2022" name="Allergy">
        <title>Genome assembly and annotation of Periplaneta americana reveal a comprehensive cockroach allergen profile.</title>
        <authorList>
            <person name="Wang L."/>
            <person name="Xiong Q."/>
            <person name="Saelim N."/>
            <person name="Wang L."/>
            <person name="Nong W."/>
            <person name="Wan A.T."/>
            <person name="Shi M."/>
            <person name="Liu X."/>
            <person name="Cao Q."/>
            <person name="Hui J.H.L."/>
            <person name="Sookrung N."/>
            <person name="Leung T.F."/>
            <person name="Tungtrongchitr A."/>
            <person name="Tsui S.K.W."/>
        </authorList>
    </citation>
    <scope>NUCLEOTIDE SEQUENCE [LARGE SCALE GENOMIC DNA]</scope>
    <source>
        <strain evidence="2">PWHHKU_190912</strain>
    </source>
</reference>
<organism evidence="2 3">
    <name type="scientific">Periplaneta americana</name>
    <name type="common">American cockroach</name>
    <name type="synonym">Blatta americana</name>
    <dbReference type="NCBI Taxonomy" id="6978"/>
    <lineage>
        <taxon>Eukaryota</taxon>
        <taxon>Metazoa</taxon>
        <taxon>Ecdysozoa</taxon>
        <taxon>Arthropoda</taxon>
        <taxon>Hexapoda</taxon>
        <taxon>Insecta</taxon>
        <taxon>Pterygota</taxon>
        <taxon>Neoptera</taxon>
        <taxon>Polyneoptera</taxon>
        <taxon>Dictyoptera</taxon>
        <taxon>Blattodea</taxon>
        <taxon>Blattoidea</taxon>
        <taxon>Blattidae</taxon>
        <taxon>Blattinae</taxon>
        <taxon>Periplaneta</taxon>
    </lineage>
</organism>
<keyword evidence="3" id="KW-1185">Reference proteome</keyword>
<proteinExistence type="predicted"/>
<dbReference type="Pfam" id="PF00078">
    <property type="entry name" value="RVT_1"/>
    <property type="match status" value="1"/>
</dbReference>
<dbReference type="InterPro" id="IPR000477">
    <property type="entry name" value="RT_dom"/>
</dbReference>
<sequence length="134" mass="15177">MAGLCEGGNEPAGPLKVICKFADDLTLLAEDEMILRDMLLELNNSCEQYGMKINANKTKTMVIGRKTKKEEEKELVESLAEKKLPTEGCSGRNGEREKSSGRYQIIDDIKMYGSYEETKRKAENRKAWRKLGLQ</sequence>